<dbReference type="EMBL" id="JBFAIH010000003">
    <property type="protein sequence ID" value="MEV0362497.1"/>
    <property type="molecule type" value="Genomic_DNA"/>
</dbReference>
<protein>
    <recommendedName>
        <fullName evidence="4">DUF5709 domain-containing protein</fullName>
    </recommendedName>
</protein>
<dbReference type="RefSeq" id="WP_357975133.1">
    <property type="nucleotide sequence ID" value="NZ_JBFAIH010000003.1"/>
</dbReference>
<name>A0ABV3F4C0_9NOCA</name>
<accession>A0ABV3F4C0</accession>
<feature type="compositionally biased region" description="Acidic residues" evidence="1">
    <location>
        <begin position="28"/>
        <end position="44"/>
    </location>
</feature>
<reference evidence="2 3" key="1">
    <citation type="submission" date="2024-06" db="EMBL/GenBank/DDBJ databases">
        <title>The Natural Products Discovery Center: Release of the First 8490 Sequenced Strains for Exploring Actinobacteria Biosynthetic Diversity.</title>
        <authorList>
            <person name="Kalkreuter E."/>
            <person name="Kautsar S.A."/>
            <person name="Yang D."/>
            <person name="Bader C.D."/>
            <person name="Teijaro C.N."/>
            <person name="Fluegel L."/>
            <person name="Davis C.M."/>
            <person name="Simpson J.R."/>
            <person name="Lauterbach L."/>
            <person name="Steele A.D."/>
            <person name="Gui C."/>
            <person name="Meng S."/>
            <person name="Li G."/>
            <person name="Viehrig K."/>
            <person name="Ye F."/>
            <person name="Su P."/>
            <person name="Kiefer A.F."/>
            <person name="Nichols A."/>
            <person name="Cepeda A.J."/>
            <person name="Yan W."/>
            <person name="Fan B."/>
            <person name="Jiang Y."/>
            <person name="Adhikari A."/>
            <person name="Zheng C.-J."/>
            <person name="Schuster L."/>
            <person name="Cowan T.M."/>
            <person name="Smanski M.J."/>
            <person name="Chevrette M.G."/>
            <person name="De Carvalho L.P.S."/>
            <person name="Shen B."/>
        </authorList>
    </citation>
    <scope>NUCLEOTIDE SEQUENCE [LARGE SCALE GENOMIC DNA]</scope>
    <source>
        <strain evidence="2 3">NPDC050671</strain>
    </source>
</reference>
<evidence type="ECO:0000313" key="2">
    <source>
        <dbReference type="EMBL" id="MEV0362497.1"/>
    </source>
</evidence>
<organism evidence="2 3">
    <name type="scientific">Nocardia fusca</name>
    <dbReference type="NCBI Taxonomy" id="941183"/>
    <lineage>
        <taxon>Bacteria</taxon>
        <taxon>Bacillati</taxon>
        <taxon>Actinomycetota</taxon>
        <taxon>Actinomycetes</taxon>
        <taxon>Mycobacteriales</taxon>
        <taxon>Nocardiaceae</taxon>
        <taxon>Nocardia</taxon>
    </lineage>
</organism>
<keyword evidence="3" id="KW-1185">Reference proteome</keyword>
<gene>
    <name evidence="2" type="ORF">AB0H72_07320</name>
</gene>
<evidence type="ECO:0008006" key="4">
    <source>
        <dbReference type="Google" id="ProtNLM"/>
    </source>
</evidence>
<evidence type="ECO:0000256" key="1">
    <source>
        <dbReference type="SAM" id="MobiDB-lite"/>
    </source>
</evidence>
<proteinExistence type="predicted"/>
<feature type="compositionally biased region" description="Basic and acidic residues" evidence="1">
    <location>
        <begin position="60"/>
        <end position="74"/>
    </location>
</feature>
<feature type="region of interest" description="Disordered" evidence="1">
    <location>
        <begin position="1"/>
        <end position="99"/>
    </location>
</feature>
<comment type="caution">
    <text evidence="2">The sequence shown here is derived from an EMBL/GenBank/DDBJ whole genome shotgun (WGS) entry which is preliminary data.</text>
</comment>
<sequence length="99" mass="10768">MNEIEDPGTESPEIAEWASSAIPSTGEQLDEDELAADPLEEGMDPPDHWSAADRYATTPREQREGEPMERRLAEEEPDIVPEGQRSASRPDAQPGAAGP</sequence>
<evidence type="ECO:0000313" key="3">
    <source>
        <dbReference type="Proteomes" id="UP001551658"/>
    </source>
</evidence>
<dbReference type="Proteomes" id="UP001551658">
    <property type="component" value="Unassembled WGS sequence"/>
</dbReference>